<evidence type="ECO:0000313" key="3">
    <source>
        <dbReference type="Proteomes" id="UP001153069"/>
    </source>
</evidence>
<gene>
    <name evidence="2" type="ORF">SEMRO_3704_G350520.1</name>
</gene>
<proteinExistence type="predicted"/>
<feature type="compositionally biased region" description="Basic and acidic residues" evidence="1">
    <location>
        <begin position="1"/>
        <end position="11"/>
    </location>
</feature>
<reference evidence="2" key="1">
    <citation type="submission" date="2020-06" db="EMBL/GenBank/DDBJ databases">
        <authorList>
            <consortium name="Plant Systems Biology data submission"/>
        </authorList>
    </citation>
    <scope>NUCLEOTIDE SEQUENCE</scope>
    <source>
        <strain evidence="2">D6</strain>
    </source>
</reference>
<accession>A0A9N8F5X5</accession>
<comment type="caution">
    <text evidence="2">The sequence shown here is derived from an EMBL/GenBank/DDBJ whole genome shotgun (WGS) entry which is preliminary data.</text>
</comment>
<name>A0A9N8F5X5_9STRA</name>
<evidence type="ECO:0000256" key="1">
    <source>
        <dbReference type="SAM" id="MobiDB-lite"/>
    </source>
</evidence>
<sequence length="100" mass="11835">MMVERRLKNNESEDADMYHLLSHHQGTDNSTSDEEERGSALEDFTAFARGFTPQTRDLQYQMQKAKERWTTLNSDARHVRLQRCIMNHIGKSWLKHKKKS</sequence>
<dbReference type="EMBL" id="CAICTM010003702">
    <property type="protein sequence ID" value="CAB9531590.1"/>
    <property type="molecule type" value="Genomic_DNA"/>
</dbReference>
<feature type="region of interest" description="Disordered" evidence="1">
    <location>
        <begin position="1"/>
        <end position="39"/>
    </location>
</feature>
<dbReference type="Proteomes" id="UP001153069">
    <property type="component" value="Unassembled WGS sequence"/>
</dbReference>
<evidence type="ECO:0000313" key="2">
    <source>
        <dbReference type="EMBL" id="CAB9531590.1"/>
    </source>
</evidence>
<keyword evidence="3" id="KW-1185">Reference proteome</keyword>
<dbReference type="AlphaFoldDB" id="A0A9N8F5X5"/>
<organism evidence="2 3">
    <name type="scientific">Seminavis robusta</name>
    <dbReference type="NCBI Taxonomy" id="568900"/>
    <lineage>
        <taxon>Eukaryota</taxon>
        <taxon>Sar</taxon>
        <taxon>Stramenopiles</taxon>
        <taxon>Ochrophyta</taxon>
        <taxon>Bacillariophyta</taxon>
        <taxon>Bacillariophyceae</taxon>
        <taxon>Bacillariophycidae</taxon>
        <taxon>Naviculales</taxon>
        <taxon>Naviculaceae</taxon>
        <taxon>Seminavis</taxon>
    </lineage>
</organism>
<protein>
    <submittedName>
        <fullName evidence="2">Uncharacterized protein</fullName>
    </submittedName>
</protein>